<name>A0A1I4F263_9EURY</name>
<proteinExistence type="predicted"/>
<evidence type="ECO:0000313" key="2">
    <source>
        <dbReference type="EMBL" id="SFL11533.1"/>
    </source>
</evidence>
<keyword evidence="1" id="KW-1133">Transmembrane helix</keyword>
<feature type="transmembrane region" description="Helical" evidence="1">
    <location>
        <begin position="41"/>
        <end position="61"/>
    </location>
</feature>
<reference evidence="3" key="1">
    <citation type="submission" date="2016-10" db="EMBL/GenBank/DDBJ databases">
        <authorList>
            <person name="Varghese N."/>
            <person name="Submissions S."/>
        </authorList>
    </citation>
    <scope>NUCLEOTIDE SEQUENCE [LARGE SCALE GENOMIC DNA]</scope>
    <source>
        <strain evidence="3">CGMCC 1.7738</strain>
    </source>
</reference>
<keyword evidence="1" id="KW-0472">Membrane</keyword>
<evidence type="ECO:0000313" key="3">
    <source>
        <dbReference type="Proteomes" id="UP000199607"/>
    </source>
</evidence>
<keyword evidence="1" id="KW-0812">Transmembrane</keyword>
<dbReference type="Proteomes" id="UP000199607">
    <property type="component" value="Unassembled WGS sequence"/>
</dbReference>
<dbReference type="EMBL" id="FOTC01000002">
    <property type="protein sequence ID" value="SFL11533.1"/>
    <property type="molecule type" value="Genomic_DNA"/>
</dbReference>
<feature type="transmembrane region" description="Helical" evidence="1">
    <location>
        <begin position="94"/>
        <end position="116"/>
    </location>
</feature>
<dbReference type="AlphaFoldDB" id="A0A1I4F263"/>
<organism evidence="2 3">
    <name type="scientific">Halogranum rubrum</name>
    <dbReference type="NCBI Taxonomy" id="553466"/>
    <lineage>
        <taxon>Archaea</taxon>
        <taxon>Methanobacteriati</taxon>
        <taxon>Methanobacteriota</taxon>
        <taxon>Stenosarchaea group</taxon>
        <taxon>Halobacteria</taxon>
        <taxon>Halobacteriales</taxon>
        <taxon>Haloferacaceae</taxon>
    </lineage>
</organism>
<keyword evidence="3" id="KW-1185">Reference proteome</keyword>
<evidence type="ECO:0000256" key="1">
    <source>
        <dbReference type="SAM" id="Phobius"/>
    </source>
</evidence>
<feature type="transmembrane region" description="Helical" evidence="1">
    <location>
        <begin position="68"/>
        <end position="88"/>
    </location>
</feature>
<accession>A0A1I4F263</accession>
<dbReference type="RefSeq" id="WP_089869813.1">
    <property type="nucleotide sequence ID" value="NZ_FOTC01000002.1"/>
</dbReference>
<protein>
    <submittedName>
        <fullName evidence="2">Uncharacterized protein</fullName>
    </submittedName>
</protein>
<gene>
    <name evidence="2" type="ORF">SAMN04487950_2545</name>
</gene>
<sequence length="233" mass="25000">MPSLPGTFVRTVRERATVQAVAALVLLVVFLRFVGDEPWSVVGRFAALLTTLVAFGALADAPNVDDRYLAIVCGFVIAAVAVFVPDAIVEGETLGVTVVGLAVGGWLVADGLAALASGRSASERSEEFDDVDSDEFFFEMQLFRVVANQLRERPQTRAELAAACDLTESRVQTALDRLESTGSAHPVAETVDGETRWAFDESSVGPRAFVDATAGSAIRRLSLPFREILALRR</sequence>
<dbReference type="STRING" id="553466.SAMN04487950_2545"/>
<feature type="transmembrane region" description="Helical" evidence="1">
    <location>
        <begin position="16"/>
        <end position="35"/>
    </location>
</feature>